<evidence type="ECO:0000256" key="1">
    <source>
        <dbReference type="SAM" id="MobiDB-lite"/>
    </source>
</evidence>
<feature type="compositionally biased region" description="Polar residues" evidence="1">
    <location>
        <begin position="324"/>
        <end position="334"/>
    </location>
</feature>
<evidence type="ECO:0000313" key="3">
    <source>
        <dbReference type="Proteomes" id="UP000037035"/>
    </source>
</evidence>
<comment type="caution">
    <text evidence="2">The sequence shown here is derived from an EMBL/GenBank/DDBJ whole genome shotgun (WGS) entry which is preliminary data.</text>
</comment>
<dbReference type="VEuPathDB" id="FungiDB:VP01_714g5"/>
<reference evidence="2 3" key="1">
    <citation type="submission" date="2015-08" db="EMBL/GenBank/DDBJ databases">
        <title>Next Generation Sequencing and Analysis of the Genome of Puccinia sorghi L Schw, the Causal Agent of Maize Common Rust.</title>
        <authorList>
            <person name="Rochi L."/>
            <person name="Burguener G."/>
            <person name="Darino M."/>
            <person name="Turjanski A."/>
            <person name="Kreff E."/>
            <person name="Dieguez M.J."/>
            <person name="Sacco F."/>
        </authorList>
    </citation>
    <scope>NUCLEOTIDE SEQUENCE [LARGE SCALE GENOMIC DNA]</scope>
    <source>
        <strain evidence="2 3">RO10H11247</strain>
    </source>
</reference>
<dbReference type="EMBL" id="LAVV01012550">
    <property type="protein sequence ID" value="KNZ46582.1"/>
    <property type="molecule type" value="Genomic_DNA"/>
</dbReference>
<feature type="region of interest" description="Disordered" evidence="1">
    <location>
        <begin position="219"/>
        <end position="377"/>
    </location>
</feature>
<name>A0A0L6UE96_9BASI</name>
<feature type="compositionally biased region" description="Basic residues" evidence="1">
    <location>
        <begin position="410"/>
        <end position="422"/>
    </location>
</feature>
<feature type="compositionally biased region" description="Polar residues" evidence="1">
    <location>
        <begin position="225"/>
        <end position="244"/>
    </location>
</feature>
<sequence length="880" mass="99364">MARKYHPHSDIIKTLILSMGISSHNWRALGTPMERAASLTQLGISDSSNVPNQGHMSLQLVGVTHGVHLAPATIVTPCLIGWYGPKSAVDQKTTPSNPLSPAAEPFIPAPPKSSLQSDFLGAHELAENPSADHQQISDSSSSGRAWNPVGPDILNREHPTEGNLPSKLERGSRTPVNDLTEENIRKGQDVVARIDRGAWEHGPPRDTKTSNNQLVVVSQGIPKPNVSSGKTKKSNASLPASNKLGSEKRKKTSQADQTKKNSSQNIMALVPSPNDEWQAVSKKKAAKLRQSQTLDVKRNDHDHSESSGTTKKLNKNSDEDSGNEDQTPFESSIQDFHDGRNLEKSISPSSDSPEKSSTHVGNTPQIQVSTAKGKSSLMNQGDQLVENLDILDTWLENNDGRMESTSGKLNTKKKSKSKKKKGVIGGSELTAEEEDSIKLPDDMILFSSNLDPAEKSIKKMFEDIFLLSQKKSSKNDMLGDFLESYRPRQPLSSTYLQIISSRKLPIDHMAIKKYQDLWEKNGLEVSLMSYLSVLLKVQQREEYVGIGKIDSETSWYIFDVLLKDEGVMIKIYKFMELVVGGEEAFRRMVALCKQLIQTRVSHIREYLKEKKKLMFLFEGSTSGEYEKTFDMLGHYGLNMEGEGERGVDVRAGFYKESEEENYNQVKYGAYEHFCGENETAQRSSPRLHVEWEEFSKWIDQSHYRKAIQKEGFIEALECSGLNLNRVLTVVLILGLEESHSEEWLANIKDNKLIHYMSKILYKVMVNNQYNPLPWINTAERHWLLMHYPSSYTTNLSQLITRLKRIKDIRDQTHPAVYDSITDKKISKIIMQNHPTLTKKKYWWYHFLATKYFSKDVNISIVESLLPKVLATRLKSFEPVL</sequence>
<proteinExistence type="predicted"/>
<feature type="compositionally biased region" description="Polar residues" evidence="1">
    <location>
        <begin position="90"/>
        <end position="99"/>
    </location>
</feature>
<gene>
    <name evidence="2" type="ORF">VP01_714g5</name>
</gene>
<dbReference type="Proteomes" id="UP000037035">
    <property type="component" value="Unassembled WGS sequence"/>
</dbReference>
<feature type="region of interest" description="Disordered" evidence="1">
    <location>
        <begin position="398"/>
        <end position="427"/>
    </location>
</feature>
<feature type="compositionally biased region" description="Polar residues" evidence="1">
    <location>
        <begin position="358"/>
        <end position="377"/>
    </location>
</feature>
<accession>A0A0L6UE96</accession>
<feature type="compositionally biased region" description="Polar residues" evidence="1">
    <location>
        <begin position="254"/>
        <end position="266"/>
    </location>
</feature>
<feature type="region of interest" description="Disordered" evidence="1">
    <location>
        <begin position="89"/>
        <end position="116"/>
    </location>
</feature>
<dbReference type="OrthoDB" id="2507806at2759"/>
<feature type="compositionally biased region" description="Polar residues" evidence="1">
    <location>
        <begin position="131"/>
        <end position="144"/>
    </location>
</feature>
<organism evidence="2 3">
    <name type="scientific">Puccinia sorghi</name>
    <dbReference type="NCBI Taxonomy" id="27349"/>
    <lineage>
        <taxon>Eukaryota</taxon>
        <taxon>Fungi</taxon>
        <taxon>Dikarya</taxon>
        <taxon>Basidiomycota</taxon>
        <taxon>Pucciniomycotina</taxon>
        <taxon>Pucciniomycetes</taxon>
        <taxon>Pucciniales</taxon>
        <taxon>Pucciniaceae</taxon>
        <taxon>Puccinia</taxon>
    </lineage>
</organism>
<dbReference type="AlphaFoldDB" id="A0A0L6UE96"/>
<evidence type="ECO:0000313" key="2">
    <source>
        <dbReference type="EMBL" id="KNZ46582.1"/>
    </source>
</evidence>
<protein>
    <submittedName>
        <fullName evidence="2">Uncharacterized protein</fullName>
    </submittedName>
</protein>
<feature type="compositionally biased region" description="Basic and acidic residues" evidence="1">
    <location>
        <begin position="295"/>
        <end position="305"/>
    </location>
</feature>
<keyword evidence="3" id="KW-1185">Reference proteome</keyword>
<dbReference type="STRING" id="27349.A0A0L6UE96"/>
<feature type="region of interest" description="Disordered" evidence="1">
    <location>
        <begin position="128"/>
        <end position="189"/>
    </location>
</feature>